<evidence type="ECO:0000313" key="1">
    <source>
        <dbReference type="EMBL" id="MFC3609705.1"/>
    </source>
</evidence>
<organism evidence="1 2">
    <name type="scientific">Stutzerimonas tarimensis</name>
    <dbReference type="NCBI Taxonomy" id="1507735"/>
    <lineage>
        <taxon>Bacteria</taxon>
        <taxon>Pseudomonadati</taxon>
        <taxon>Pseudomonadota</taxon>
        <taxon>Gammaproteobacteria</taxon>
        <taxon>Pseudomonadales</taxon>
        <taxon>Pseudomonadaceae</taxon>
        <taxon>Stutzerimonas</taxon>
    </lineage>
</organism>
<keyword evidence="2" id="KW-1185">Reference proteome</keyword>
<gene>
    <name evidence="1" type="ORF">ACFOMF_18220</name>
</gene>
<sequence>MGSDYLLGNLGYDPDQAQKRLGDGLYEQRLIREAVVARTGQRYLAGLTSDEAMYRYLMDNAIASKDALGLSLGVTLSAEQVAALTHDIVWLEEYEVNGERVLVPVLYLAQAEGRLAANGALIQGRDVTLISGGDLSNQGTLRASGDLDVQAVNIANSGLIEANERLSLLAEDSILNAQGGIIAGRDVSLLAGNDILNERSVSVHQSALGNQQWVSSFADSAARIEASGDLALAAGRDVANLGGVLDSRGDLGIDAGRDLTLVSVQDVQHQSRGSSYLNERVTQLGAEVNAGGDLEINAGRDLTVIASDVRAGRDLGLQAAGDLTLASAANEEHFYSKSKKVIRQTDHVQQQASEISAGGSLGIIAGQDLNLVSSKVSANDEAYLVAGGELNLLAAQDYDYSLYQKKKKVSFGRKSFQRDESTEITHVGSEIRTGGDLLLVSGGDQTYQAAKRKRSINPVRQTEFVFRKSRQRPASSST</sequence>
<name>A0ABV7TBI7_9GAMM</name>
<dbReference type="Pfam" id="PF13332">
    <property type="entry name" value="Fil_haemagg_2"/>
    <property type="match status" value="2"/>
</dbReference>
<dbReference type="NCBIfam" id="TIGR01731">
    <property type="entry name" value="fil_hemag_20aa"/>
    <property type="match status" value="4"/>
</dbReference>
<dbReference type="InterPro" id="IPR008619">
    <property type="entry name" value="Filamentous_hemagglutn_rpt"/>
</dbReference>
<evidence type="ECO:0000313" key="2">
    <source>
        <dbReference type="Proteomes" id="UP001595630"/>
    </source>
</evidence>
<dbReference type="InterPro" id="IPR010069">
    <property type="entry name" value="CdiA_FHA1_rpt"/>
</dbReference>
<dbReference type="Proteomes" id="UP001595630">
    <property type="component" value="Unassembled WGS sequence"/>
</dbReference>
<dbReference type="EMBL" id="JBHRXZ010000032">
    <property type="protein sequence ID" value="MFC3609705.1"/>
    <property type="molecule type" value="Genomic_DNA"/>
</dbReference>
<proteinExistence type="predicted"/>
<protein>
    <submittedName>
        <fullName evidence="1">Hemagglutinin repeat-containing protein</fullName>
    </submittedName>
</protein>
<dbReference type="InterPro" id="IPR025157">
    <property type="entry name" value="Hemagglutinin_rpt"/>
</dbReference>
<accession>A0ABV7TBI7</accession>
<feature type="non-terminal residue" evidence="1">
    <location>
        <position position="478"/>
    </location>
</feature>
<reference evidence="2" key="1">
    <citation type="journal article" date="2019" name="Int. J. Syst. Evol. Microbiol.">
        <title>The Global Catalogue of Microorganisms (GCM) 10K type strain sequencing project: providing services to taxonomists for standard genome sequencing and annotation.</title>
        <authorList>
            <consortium name="The Broad Institute Genomics Platform"/>
            <consortium name="The Broad Institute Genome Sequencing Center for Infectious Disease"/>
            <person name="Wu L."/>
            <person name="Ma J."/>
        </authorList>
    </citation>
    <scope>NUCLEOTIDE SEQUENCE [LARGE SCALE GENOMIC DNA]</scope>
    <source>
        <strain evidence="2">KCTC 42447</strain>
    </source>
</reference>
<comment type="caution">
    <text evidence="1">The sequence shown here is derived from an EMBL/GenBank/DDBJ whole genome shotgun (WGS) entry which is preliminary data.</text>
</comment>
<dbReference type="Pfam" id="PF05594">
    <property type="entry name" value="Fil_haemagg"/>
    <property type="match status" value="2"/>
</dbReference>
<dbReference type="RefSeq" id="WP_386367583.1">
    <property type="nucleotide sequence ID" value="NZ_JBHRXZ010000032.1"/>
</dbReference>